<evidence type="ECO:0000313" key="5">
    <source>
        <dbReference type="Proteomes" id="UP000596742"/>
    </source>
</evidence>
<dbReference type="SUPFAM" id="SSF56496">
    <property type="entry name" value="Fibrinogen C-terminal domain-like"/>
    <property type="match status" value="1"/>
</dbReference>
<feature type="chain" id="PRO_5032767738" description="Fibrinogen C-terminal domain-containing protein" evidence="2">
    <location>
        <begin position="20"/>
        <end position="318"/>
    </location>
</feature>
<comment type="caution">
    <text evidence="4">The sequence shown here is derived from an EMBL/GenBank/DDBJ whole genome shotgun (WGS) entry which is preliminary data.</text>
</comment>
<dbReference type="Gene3D" id="4.10.530.10">
    <property type="entry name" value="Gamma-fibrinogen Carboxyl Terminal Fragment, domain 2"/>
    <property type="match status" value="1"/>
</dbReference>
<dbReference type="CDD" id="cd00087">
    <property type="entry name" value="FReD"/>
    <property type="match status" value="1"/>
</dbReference>
<dbReference type="InterPro" id="IPR002181">
    <property type="entry name" value="Fibrinogen_a/b/g_C_dom"/>
</dbReference>
<dbReference type="Proteomes" id="UP000596742">
    <property type="component" value="Unassembled WGS sequence"/>
</dbReference>
<dbReference type="SMART" id="SM00186">
    <property type="entry name" value="FBG"/>
    <property type="match status" value="1"/>
</dbReference>
<feature type="signal peptide" evidence="2">
    <location>
        <begin position="1"/>
        <end position="19"/>
    </location>
</feature>
<dbReference type="AlphaFoldDB" id="A0A8B6H8M8"/>
<dbReference type="GO" id="GO:0005615">
    <property type="term" value="C:extracellular space"/>
    <property type="evidence" value="ECO:0007669"/>
    <property type="project" value="TreeGrafter"/>
</dbReference>
<protein>
    <recommendedName>
        <fullName evidence="3">Fibrinogen C-terminal domain-containing protein</fullName>
    </recommendedName>
</protein>
<dbReference type="EMBL" id="UYJE01009621">
    <property type="protein sequence ID" value="VDI75028.1"/>
    <property type="molecule type" value="Genomic_DNA"/>
</dbReference>
<keyword evidence="5" id="KW-1185">Reference proteome</keyword>
<dbReference type="Pfam" id="PF00147">
    <property type="entry name" value="Fibrinogen_C"/>
    <property type="match status" value="1"/>
</dbReference>
<keyword evidence="2" id="KW-0732">Signal</keyword>
<dbReference type="PANTHER" id="PTHR19143">
    <property type="entry name" value="FIBRINOGEN/TENASCIN/ANGIOPOEITIN"/>
    <property type="match status" value="1"/>
</dbReference>
<dbReference type="OrthoDB" id="6275059at2759"/>
<keyword evidence="1" id="KW-1015">Disulfide bond</keyword>
<dbReference type="PROSITE" id="PS00514">
    <property type="entry name" value="FIBRINOGEN_C_1"/>
    <property type="match status" value="1"/>
</dbReference>
<sequence length="318" mass="35703">MFLVYIGFILHISLSTSFALVYTDGQRFTVQKNTKITSNATKISVNAMPSIAACASVCSSDQQCCSSSYETSTRLCTLDKCSTPEIETADHSKVIVKISDSIGNLQPRDCSDLPPCTKSGVFTIYPDESNSMTVYCDMCTNGGGWTIVQRRVDDSVDFYKYWNDYKNGFGNVSGNHWLGNDNLYILTRVRNYVIRFELQDFAENTAYAEYQSFHVANEASNYKVTFSTYTGTAGNAFAQSNGMEFTSRENERDNDFDIHHCGKGRLGPWWFNACGESSLNGPYKRVPSTIEDAKVIHWATWRGYIALKATEMKIKTLE</sequence>
<dbReference type="NCBIfam" id="NF040941">
    <property type="entry name" value="GGGWT_bact"/>
    <property type="match status" value="1"/>
</dbReference>
<proteinExistence type="predicted"/>
<evidence type="ECO:0000256" key="1">
    <source>
        <dbReference type="ARBA" id="ARBA00023157"/>
    </source>
</evidence>
<dbReference type="InterPro" id="IPR050373">
    <property type="entry name" value="Fibrinogen_C-term_domain"/>
</dbReference>
<evidence type="ECO:0000259" key="3">
    <source>
        <dbReference type="PROSITE" id="PS51406"/>
    </source>
</evidence>
<dbReference type="InterPro" id="IPR036056">
    <property type="entry name" value="Fibrinogen-like_C"/>
</dbReference>
<evidence type="ECO:0000313" key="4">
    <source>
        <dbReference type="EMBL" id="VDI75028.1"/>
    </source>
</evidence>
<reference evidence="4" key="1">
    <citation type="submission" date="2018-11" db="EMBL/GenBank/DDBJ databases">
        <authorList>
            <person name="Alioto T."/>
            <person name="Alioto T."/>
        </authorList>
    </citation>
    <scope>NUCLEOTIDE SEQUENCE</scope>
</reference>
<dbReference type="InterPro" id="IPR020837">
    <property type="entry name" value="Fibrinogen_CS"/>
</dbReference>
<dbReference type="InterPro" id="IPR014716">
    <property type="entry name" value="Fibrinogen_a/b/g_C_1"/>
</dbReference>
<dbReference type="Gene3D" id="3.50.4.10">
    <property type="entry name" value="Hepatocyte Growth Factor"/>
    <property type="match status" value="1"/>
</dbReference>
<feature type="domain" description="Fibrinogen C-terminal" evidence="3">
    <location>
        <begin position="101"/>
        <end position="318"/>
    </location>
</feature>
<dbReference type="Gene3D" id="3.90.215.10">
    <property type="entry name" value="Gamma Fibrinogen, chain A, domain 1"/>
    <property type="match status" value="1"/>
</dbReference>
<name>A0A8B6H8M8_MYTGA</name>
<evidence type="ECO:0000256" key="2">
    <source>
        <dbReference type="SAM" id="SignalP"/>
    </source>
</evidence>
<gene>
    <name evidence="4" type="ORF">MGAL_10B046121</name>
</gene>
<dbReference type="PROSITE" id="PS51406">
    <property type="entry name" value="FIBRINOGEN_C_2"/>
    <property type="match status" value="1"/>
</dbReference>
<accession>A0A8B6H8M8</accession>
<organism evidence="4 5">
    <name type="scientific">Mytilus galloprovincialis</name>
    <name type="common">Mediterranean mussel</name>
    <dbReference type="NCBI Taxonomy" id="29158"/>
    <lineage>
        <taxon>Eukaryota</taxon>
        <taxon>Metazoa</taxon>
        <taxon>Spiralia</taxon>
        <taxon>Lophotrochozoa</taxon>
        <taxon>Mollusca</taxon>
        <taxon>Bivalvia</taxon>
        <taxon>Autobranchia</taxon>
        <taxon>Pteriomorphia</taxon>
        <taxon>Mytilida</taxon>
        <taxon>Mytiloidea</taxon>
        <taxon>Mytilidae</taxon>
        <taxon>Mytilinae</taxon>
        <taxon>Mytilus</taxon>
    </lineage>
</organism>